<evidence type="ECO:0000313" key="2">
    <source>
        <dbReference type="Proteomes" id="UP000184603"/>
    </source>
</evidence>
<dbReference type="EMBL" id="FRFE01000015">
    <property type="protein sequence ID" value="SHO49816.1"/>
    <property type="molecule type" value="Genomic_DNA"/>
</dbReference>
<organism evidence="1 2">
    <name type="scientific">Desulfopila aestuarii DSM 18488</name>
    <dbReference type="NCBI Taxonomy" id="1121416"/>
    <lineage>
        <taxon>Bacteria</taxon>
        <taxon>Pseudomonadati</taxon>
        <taxon>Thermodesulfobacteriota</taxon>
        <taxon>Desulfobulbia</taxon>
        <taxon>Desulfobulbales</taxon>
        <taxon>Desulfocapsaceae</taxon>
        <taxon>Desulfopila</taxon>
    </lineage>
</organism>
<dbReference type="Proteomes" id="UP000184603">
    <property type="component" value="Unassembled WGS sequence"/>
</dbReference>
<reference evidence="1 2" key="1">
    <citation type="submission" date="2016-12" db="EMBL/GenBank/DDBJ databases">
        <authorList>
            <person name="Song W.-J."/>
            <person name="Kurnit D.M."/>
        </authorList>
    </citation>
    <scope>NUCLEOTIDE SEQUENCE [LARGE SCALE GENOMIC DNA]</scope>
    <source>
        <strain evidence="1 2">DSM 18488</strain>
    </source>
</reference>
<protein>
    <submittedName>
        <fullName evidence="1">Uncharacterized protein</fullName>
    </submittedName>
</protein>
<proteinExistence type="predicted"/>
<sequence length="47" mass="5448">MVSEDICATMKPRDDRWESREGYQGNYPALDSMGLAHHRVHQSYLPV</sequence>
<evidence type="ECO:0000313" key="1">
    <source>
        <dbReference type="EMBL" id="SHO49816.1"/>
    </source>
</evidence>
<keyword evidence="2" id="KW-1185">Reference proteome</keyword>
<dbReference type="AlphaFoldDB" id="A0A1M7YB90"/>
<name>A0A1M7YB90_9BACT</name>
<accession>A0A1M7YB90</accession>
<gene>
    <name evidence="1" type="ORF">SAMN02745220_03109</name>
</gene>